<evidence type="ECO:0000256" key="3">
    <source>
        <dbReference type="ARBA" id="ARBA00023027"/>
    </source>
</evidence>
<dbReference type="InterPro" id="IPR036291">
    <property type="entry name" value="NAD(P)-bd_dom_sf"/>
</dbReference>
<dbReference type="PROSITE" id="PS00671">
    <property type="entry name" value="D_2_HYDROXYACID_DH_3"/>
    <property type="match status" value="1"/>
</dbReference>
<dbReference type="Gene3D" id="3.40.50.720">
    <property type="entry name" value="NAD(P)-binding Rossmann-like Domain"/>
    <property type="match status" value="2"/>
</dbReference>
<dbReference type="InterPro" id="IPR050857">
    <property type="entry name" value="D-2-hydroxyacid_DH"/>
</dbReference>
<dbReference type="Pfam" id="PF02826">
    <property type="entry name" value="2-Hacid_dh_C"/>
    <property type="match status" value="1"/>
</dbReference>
<feature type="domain" description="D-isomer specific 2-hydroxyacid dehydrogenase catalytic" evidence="5">
    <location>
        <begin position="23"/>
        <end position="320"/>
    </location>
</feature>
<protein>
    <submittedName>
        <fullName evidence="7">D-isomer specific 2-hydroxyacid dehydrogenase</fullName>
    </submittedName>
</protein>
<dbReference type="SUPFAM" id="SSF52283">
    <property type="entry name" value="Formate/glycerate dehydrogenase catalytic domain-like"/>
    <property type="match status" value="1"/>
</dbReference>
<evidence type="ECO:0000259" key="5">
    <source>
        <dbReference type="Pfam" id="PF00389"/>
    </source>
</evidence>
<dbReference type="EMBL" id="JARPMG010000012">
    <property type="protein sequence ID" value="KAJ8096986.1"/>
    <property type="molecule type" value="Genomic_DNA"/>
</dbReference>
<evidence type="ECO:0000256" key="2">
    <source>
        <dbReference type="ARBA" id="ARBA00023002"/>
    </source>
</evidence>
<dbReference type="GO" id="GO:0051287">
    <property type="term" value="F:NAD binding"/>
    <property type="evidence" value="ECO:0007669"/>
    <property type="project" value="InterPro"/>
</dbReference>
<dbReference type="PANTHER" id="PTHR42789:SF1">
    <property type="entry name" value="D-ISOMER SPECIFIC 2-HYDROXYACID DEHYDROGENASE FAMILY PROTEIN (AFU_ORTHOLOGUE AFUA_6G10090)"/>
    <property type="match status" value="1"/>
</dbReference>
<evidence type="ECO:0000256" key="1">
    <source>
        <dbReference type="ARBA" id="ARBA00005854"/>
    </source>
</evidence>
<keyword evidence="2 4" id="KW-0560">Oxidoreductase</keyword>
<comment type="caution">
    <text evidence="7">The sequence shown here is derived from an EMBL/GenBank/DDBJ whole genome shotgun (WGS) entry which is preliminary data.</text>
</comment>
<dbReference type="GeneID" id="80884665"/>
<evidence type="ECO:0000313" key="8">
    <source>
        <dbReference type="Proteomes" id="UP001217417"/>
    </source>
</evidence>
<dbReference type="GO" id="GO:0016616">
    <property type="term" value="F:oxidoreductase activity, acting on the CH-OH group of donors, NAD or NADP as acceptor"/>
    <property type="evidence" value="ECO:0007669"/>
    <property type="project" value="InterPro"/>
</dbReference>
<dbReference type="CDD" id="cd12169">
    <property type="entry name" value="PGDH_like_1"/>
    <property type="match status" value="1"/>
</dbReference>
<dbReference type="RefSeq" id="XP_056040436.1">
    <property type="nucleotide sequence ID" value="XM_056189499.1"/>
</dbReference>
<feature type="domain" description="D-isomer specific 2-hydroxyacid dehydrogenase NAD-binding" evidence="6">
    <location>
        <begin position="115"/>
        <end position="295"/>
    </location>
</feature>
<accession>A0AAD7VPN4</accession>
<dbReference type="InterPro" id="IPR006139">
    <property type="entry name" value="D-isomer_2_OHA_DH_cat_dom"/>
</dbReference>
<organism evidence="7 8">
    <name type="scientific">Lipomyces tetrasporus</name>
    <dbReference type="NCBI Taxonomy" id="54092"/>
    <lineage>
        <taxon>Eukaryota</taxon>
        <taxon>Fungi</taxon>
        <taxon>Dikarya</taxon>
        <taxon>Ascomycota</taxon>
        <taxon>Saccharomycotina</taxon>
        <taxon>Lipomycetes</taxon>
        <taxon>Lipomycetales</taxon>
        <taxon>Lipomycetaceae</taxon>
        <taxon>Lipomyces</taxon>
    </lineage>
</organism>
<reference evidence="7" key="1">
    <citation type="submission" date="2023-03" db="EMBL/GenBank/DDBJ databases">
        <title>Near-Complete genome sequence of Lipomyces tetrasporous NRRL Y-64009, an oleaginous yeast capable of growing on lignocellulosic hydrolysates.</title>
        <authorList>
            <consortium name="Lawrence Berkeley National Laboratory"/>
            <person name="Jagtap S.S."/>
            <person name="Liu J.-J."/>
            <person name="Walukiewicz H.E."/>
            <person name="Pangilinan J."/>
            <person name="Lipzen A."/>
            <person name="Ahrendt S."/>
            <person name="Koriabine M."/>
            <person name="Cobaugh K."/>
            <person name="Salamov A."/>
            <person name="Yoshinaga Y."/>
            <person name="Ng V."/>
            <person name="Daum C."/>
            <person name="Grigoriev I.V."/>
            <person name="Slininger P.J."/>
            <person name="Dien B.S."/>
            <person name="Jin Y.-S."/>
            <person name="Rao C.V."/>
        </authorList>
    </citation>
    <scope>NUCLEOTIDE SEQUENCE</scope>
    <source>
        <strain evidence="7">NRRL Y-64009</strain>
    </source>
</reference>
<dbReference type="InterPro" id="IPR029753">
    <property type="entry name" value="D-isomer_DH_CS"/>
</dbReference>
<dbReference type="Proteomes" id="UP001217417">
    <property type="component" value="Unassembled WGS sequence"/>
</dbReference>
<dbReference type="PANTHER" id="PTHR42789">
    <property type="entry name" value="D-ISOMER SPECIFIC 2-HYDROXYACID DEHYDROGENASE FAMILY PROTEIN (AFU_ORTHOLOGUE AFUA_6G10090)"/>
    <property type="match status" value="1"/>
</dbReference>
<evidence type="ECO:0000259" key="6">
    <source>
        <dbReference type="Pfam" id="PF02826"/>
    </source>
</evidence>
<keyword evidence="3" id="KW-0520">NAD</keyword>
<keyword evidence="8" id="KW-1185">Reference proteome</keyword>
<gene>
    <name evidence="7" type="ORF">POJ06DRAFT_271353</name>
</gene>
<name>A0AAD7VPN4_9ASCO</name>
<evidence type="ECO:0000313" key="7">
    <source>
        <dbReference type="EMBL" id="KAJ8096986.1"/>
    </source>
</evidence>
<evidence type="ECO:0000256" key="4">
    <source>
        <dbReference type="RuleBase" id="RU003719"/>
    </source>
</evidence>
<proteinExistence type="inferred from homology"/>
<dbReference type="AlphaFoldDB" id="A0AAD7VPN4"/>
<sequence>MALKLAILDDYQSVALEMADWTPVTNSGIDITVFTDTIKDQDALVSRLEPFAIVCIMRERTPFPESLLERLPNLKLLVTTGMRNYAVDIAAATTLGIRVVGTQVPSRSTTEHIWALILGIARNIVPDATRTGTPGDAGLPWQAGRLATGLHGKTLGLIGLGRLGASVAEIAKVFGMRVIAWSQNLTAEKAAQVGVEFAGTKQRLLADSDFVSVHVVLSPRSVDLISTNELQLMKKTAFLINTSRGPIVNEKALVAALRDGTIAGAALDVYDVEPLPSDNELRTLGDKVLLTPHGAYVTDDTYKPFFEETVEDVVQWLGGSAIRVLN</sequence>
<dbReference type="InterPro" id="IPR006140">
    <property type="entry name" value="D-isomer_DH_NAD-bd"/>
</dbReference>
<dbReference type="Pfam" id="PF00389">
    <property type="entry name" value="2-Hacid_dh"/>
    <property type="match status" value="1"/>
</dbReference>
<comment type="similarity">
    <text evidence="1 4">Belongs to the D-isomer specific 2-hydroxyacid dehydrogenase family.</text>
</comment>
<dbReference type="SUPFAM" id="SSF51735">
    <property type="entry name" value="NAD(P)-binding Rossmann-fold domains"/>
    <property type="match status" value="1"/>
</dbReference>